<dbReference type="GO" id="GO:0016787">
    <property type="term" value="F:hydrolase activity"/>
    <property type="evidence" value="ECO:0007669"/>
    <property type="project" value="InterPro"/>
</dbReference>
<dbReference type="InterPro" id="IPR029052">
    <property type="entry name" value="Metallo-depent_PP-like"/>
</dbReference>
<keyword evidence="1" id="KW-0812">Transmembrane</keyword>
<comment type="caution">
    <text evidence="3">The sequence shown here is derived from an EMBL/GenBank/DDBJ whole genome shotgun (WGS) entry which is preliminary data.</text>
</comment>
<feature type="domain" description="Calcineurin-like phosphoesterase" evidence="2">
    <location>
        <begin position="147"/>
        <end position="309"/>
    </location>
</feature>
<keyword evidence="1" id="KW-1133">Transmembrane helix</keyword>
<feature type="transmembrane region" description="Helical" evidence="1">
    <location>
        <begin position="63"/>
        <end position="91"/>
    </location>
</feature>
<dbReference type="CDD" id="cd07385">
    <property type="entry name" value="MPP_YkuE_C"/>
    <property type="match status" value="1"/>
</dbReference>
<keyword evidence="1" id="KW-0472">Membrane</keyword>
<feature type="transmembrane region" description="Helical" evidence="1">
    <location>
        <begin position="38"/>
        <end position="57"/>
    </location>
</feature>
<dbReference type="InterPro" id="IPR051158">
    <property type="entry name" value="Metallophosphoesterase_sf"/>
</dbReference>
<keyword evidence="4" id="KW-1185">Reference proteome</keyword>
<dbReference type="InterPro" id="IPR004843">
    <property type="entry name" value="Calcineurin-like_PHP"/>
</dbReference>
<sequence length="367" mass="42033">MIFFLGVLIIYTLLVVYIGWNGWIWLTLFIRNRKPLKILYWFLLILVSYSFVFGRILEESPVLAWIGGIWIGFFCYILLLMPFVNLFVFFIKHTKIPKEKAKKWAGIITLTTVSCLFVYGLYHAFTPVVRNYEITIPKKIEGRKSLNIVMASDMHFGDLSGAKQAKKLVENINTLNPDLVLFPGDIIDDNIEPFLRKGIPDILKEIKAPVYASMGNHDQEEDKDVDLVQIFNDSGMRMLDDEVVVLDNGLTLIGRKDRGYRDVVRAKLADLMKNVDVSRPIILLDHQPYDLDIAEKNNIDLLVAGHTHRGQIAPAHLITKRIYENDWGYLKKGNLHTIVSSGYGFWGTPLRIGSQSEIVQIKVNFHP</sequence>
<dbReference type="PANTHER" id="PTHR31302:SF0">
    <property type="entry name" value="TRANSMEMBRANE PROTEIN WITH METALLOPHOSPHOESTERASE DOMAIN"/>
    <property type="match status" value="1"/>
</dbReference>
<dbReference type="AlphaFoldDB" id="A0A6B3TVK5"/>
<evidence type="ECO:0000256" key="1">
    <source>
        <dbReference type="SAM" id="Phobius"/>
    </source>
</evidence>
<dbReference type="RefSeq" id="WP_163252471.1">
    <property type="nucleotide sequence ID" value="NZ_JAAIUV010000027.1"/>
</dbReference>
<protein>
    <submittedName>
        <fullName evidence="3">Metallophosphoesterase</fullName>
    </submittedName>
</protein>
<feature type="transmembrane region" description="Helical" evidence="1">
    <location>
        <begin position="6"/>
        <end position="26"/>
    </location>
</feature>
<dbReference type="SUPFAM" id="SSF56300">
    <property type="entry name" value="Metallo-dependent phosphatases"/>
    <property type="match status" value="1"/>
</dbReference>
<evidence type="ECO:0000259" key="2">
    <source>
        <dbReference type="Pfam" id="PF00149"/>
    </source>
</evidence>
<dbReference type="PANTHER" id="PTHR31302">
    <property type="entry name" value="TRANSMEMBRANE PROTEIN WITH METALLOPHOSPHOESTERASE DOMAIN-RELATED"/>
    <property type="match status" value="1"/>
</dbReference>
<name>A0A6B3TVK5_9BACI</name>
<organism evidence="3 4">
    <name type="scientific">Neobacillus thermocopriae</name>
    <dbReference type="NCBI Taxonomy" id="1215031"/>
    <lineage>
        <taxon>Bacteria</taxon>
        <taxon>Bacillati</taxon>
        <taxon>Bacillota</taxon>
        <taxon>Bacilli</taxon>
        <taxon>Bacillales</taxon>
        <taxon>Bacillaceae</taxon>
        <taxon>Neobacillus</taxon>
    </lineage>
</organism>
<proteinExistence type="predicted"/>
<evidence type="ECO:0000313" key="3">
    <source>
        <dbReference type="EMBL" id="NEX79991.1"/>
    </source>
</evidence>
<dbReference type="Gene3D" id="3.60.21.10">
    <property type="match status" value="1"/>
</dbReference>
<dbReference type="Pfam" id="PF00149">
    <property type="entry name" value="Metallophos"/>
    <property type="match status" value="1"/>
</dbReference>
<gene>
    <name evidence="3" type="ORF">G4Z05_14100</name>
</gene>
<evidence type="ECO:0000313" key="4">
    <source>
        <dbReference type="Proteomes" id="UP000481621"/>
    </source>
</evidence>
<dbReference type="Proteomes" id="UP000481621">
    <property type="component" value="Unassembled WGS sequence"/>
</dbReference>
<reference evidence="3" key="1">
    <citation type="submission" date="2020-02" db="EMBL/GenBank/DDBJ databases">
        <title>Bacillus sedimentmangrovi sp. nov., isolated from sediment of the mangrove ecosystem.</title>
        <authorList>
            <person name="Liu G."/>
        </authorList>
    </citation>
    <scope>NUCLEOTIDE SEQUENCE [LARGE SCALE GENOMIC DNA]</scope>
    <source>
        <strain evidence="3">SgZ-7</strain>
    </source>
</reference>
<feature type="transmembrane region" description="Helical" evidence="1">
    <location>
        <begin position="103"/>
        <end position="122"/>
    </location>
</feature>
<accession>A0A6B3TVK5</accession>
<dbReference type="EMBL" id="JAAIUV010000027">
    <property type="protein sequence ID" value="NEX79991.1"/>
    <property type="molecule type" value="Genomic_DNA"/>
</dbReference>